<keyword evidence="2" id="KW-0067">ATP-binding</keyword>
<reference evidence="2" key="1">
    <citation type="submission" date="2022-01" db="EMBL/GenBank/DDBJ databases">
        <title>Vibrio aestuarianus Clade A and Clade B isolates are associated with Pacific oyster (Crassostrea gigas) disease outbreaks across Ireland.</title>
        <authorList>
            <person name="Coyle N."/>
            <person name="O'Toole C."/>
            <person name="Thomas J.C.L."/>
            <person name="Ryder D."/>
            <person name="Cheslett D."/>
            <person name="Feist S."/>
            <person name="Bean T."/>
            <person name="Joseph A."/>
            <person name="Waina A."/>
            <person name="Feil E."/>
            <person name="Verner-Jeffreys D.W."/>
        </authorList>
    </citation>
    <scope>NUCLEOTIDE SEQUENCE</scope>
    <source>
        <strain evidence="2">S/17/14 A</strain>
    </source>
</reference>
<evidence type="ECO:0000313" key="2">
    <source>
        <dbReference type="EMBL" id="MDH5920559.1"/>
    </source>
</evidence>
<accession>A0AA43FW62</accession>
<dbReference type="InterPro" id="IPR038461">
    <property type="entry name" value="Schlafen_AlbA_2_dom_sf"/>
</dbReference>
<gene>
    <name evidence="2" type="ORF">L8R85_05915</name>
</gene>
<dbReference type="InterPro" id="IPR007421">
    <property type="entry name" value="Schlafen_AlbA_2_dom"/>
</dbReference>
<evidence type="ECO:0000259" key="1">
    <source>
        <dbReference type="Pfam" id="PF04326"/>
    </source>
</evidence>
<proteinExistence type="predicted"/>
<dbReference type="RefSeq" id="WP_280533687.1">
    <property type="nucleotide sequence ID" value="NZ_JAKMYX010000014.1"/>
</dbReference>
<comment type="caution">
    <text evidence="2">The sequence shown here is derived from an EMBL/GenBank/DDBJ whole genome shotgun (WGS) entry which is preliminary data.</text>
</comment>
<evidence type="ECO:0000313" key="3">
    <source>
        <dbReference type="Proteomes" id="UP001159663"/>
    </source>
</evidence>
<feature type="domain" description="Schlafen AlbA-2" evidence="1">
    <location>
        <begin position="14"/>
        <end position="144"/>
    </location>
</feature>
<organism evidence="2 3">
    <name type="scientific">Vibrio splendidus</name>
    <dbReference type="NCBI Taxonomy" id="29497"/>
    <lineage>
        <taxon>Bacteria</taxon>
        <taxon>Pseudomonadati</taxon>
        <taxon>Pseudomonadota</taxon>
        <taxon>Gammaproteobacteria</taxon>
        <taxon>Vibrionales</taxon>
        <taxon>Vibrionaceae</taxon>
        <taxon>Vibrio</taxon>
    </lineage>
</organism>
<dbReference type="Gene3D" id="3.30.950.30">
    <property type="entry name" value="Schlafen, AAA domain"/>
    <property type="match status" value="1"/>
</dbReference>
<protein>
    <submittedName>
        <fullName evidence="2">ATP-binding protein</fullName>
    </submittedName>
</protein>
<dbReference type="Proteomes" id="UP001159663">
    <property type="component" value="Unassembled WGS sequence"/>
</dbReference>
<name>A0AA43FW62_VIBSP</name>
<sequence>MEKLLDDLLSLKSEGVWWDFKLKFHDDLFDLLHDITCLANVIHDGDRFLIFGINDALEVVGLDVEELRFSQADVISYLRQQPYAEHNIPKIDIKFLKYSEKNVAILRIKNERLKPFYFTKELKCRNKILRAGAVYSRIRDTNTPKDSCANPQDTKAMWQERFGLDLPAITRFQLLLKDTDNWVYNGINGAFYALDPDFTISISEEDYRGGNFWWQNVLIEEPVKYDYLLKYKNAVMHELPVVHFQNEGLCVPFPDVEYVTHPEKRDGLDAKFYCDLFYYTKGTLSYVLFEHLRKIHTENPDLNTPIVTQKKPPIIKLPFFILDNNEQIEELCSSFLLAYKKFVENQNDIVAKSLYKGVDMDRHKLERVFSEWAFGELTGKYI</sequence>
<dbReference type="EMBL" id="JAKMYX010000014">
    <property type="protein sequence ID" value="MDH5920559.1"/>
    <property type="molecule type" value="Genomic_DNA"/>
</dbReference>
<dbReference type="AlphaFoldDB" id="A0AA43FW62"/>
<dbReference type="GO" id="GO:0005524">
    <property type="term" value="F:ATP binding"/>
    <property type="evidence" value="ECO:0007669"/>
    <property type="project" value="UniProtKB-KW"/>
</dbReference>
<dbReference type="Pfam" id="PF04326">
    <property type="entry name" value="SLFN_AlbA_2"/>
    <property type="match status" value="1"/>
</dbReference>
<keyword evidence="2" id="KW-0547">Nucleotide-binding</keyword>